<evidence type="ECO:0000256" key="2">
    <source>
        <dbReference type="SAM" id="SignalP"/>
    </source>
</evidence>
<proteinExistence type="evidence at transcript level"/>
<feature type="region of interest" description="Disordered" evidence="1">
    <location>
        <begin position="198"/>
        <end position="217"/>
    </location>
</feature>
<feature type="compositionally biased region" description="Basic and acidic residues" evidence="1">
    <location>
        <begin position="32"/>
        <end position="43"/>
    </location>
</feature>
<feature type="region of interest" description="Disordered" evidence="1">
    <location>
        <begin position="32"/>
        <end position="67"/>
    </location>
</feature>
<keyword evidence="2" id="KW-0732">Signal</keyword>
<feature type="compositionally biased region" description="Polar residues" evidence="1">
    <location>
        <begin position="129"/>
        <end position="144"/>
    </location>
</feature>
<accession>A0A0F6QP70</accession>
<evidence type="ECO:0000256" key="1">
    <source>
        <dbReference type="SAM" id="MobiDB-lite"/>
    </source>
</evidence>
<feature type="signal peptide" evidence="2">
    <location>
        <begin position="1"/>
        <end position="20"/>
    </location>
</feature>
<feature type="region of interest" description="Disordered" evidence="1">
    <location>
        <begin position="129"/>
        <end position="148"/>
    </location>
</feature>
<protein>
    <submittedName>
        <fullName evidence="3">Mineralization related protein 1</fullName>
    </submittedName>
</protein>
<organism evidence="3">
    <name type="scientific">Pinctada imbricata</name>
    <name type="common">Atlantic pearl-oyster</name>
    <name type="synonym">Pinctada martensii</name>
    <dbReference type="NCBI Taxonomy" id="66713"/>
    <lineage>
        <taxon>Eukaryota</taxon>
        <taxon>Metazoa</taxon>
        <taxon>Spiralia</taxon>
        <taxon>Lophotrochozoa</taxon>
        <taxon>Mollusca</taxon>
        <taxon>Bivalvia</taxon>
        <taxon>Autobranchia</taxon>
        <taxon>Pteriomorphia</taxon>
        <taxon>Pterioida</taxon>
        <taxon>Pterioidea</taxon>
        <taxon>Pteriidae</taxon>
        <taxon>Pinctada</taxon>
    </lineage>
</organism>
<dbReference type="AlphaFoldDB" id="A0A0F6QP70"/>
<reference evidence="3" key="1">
    <citation type="submission" date="2014-12" db="EMBL/GenBank/DDBJ databases">
        <title>Genome and transcriptome analysis of Pinctada martensii calcifying mantle and shell: focus on biomineralization.</title>
        <authorList>
            <person name="Dong B."/>
            <person name="Huang R."/>
            <person name="Du X."/>
        </authorList>
    </citation>
    <scope>NUCLEOTIDE SEQUENCE</scope>
    <source>
        <tissue evidence="3">Nacreous layer of shell</tissue>
    </source>
</reference>
<evidence type="ECO:0000313" key="3">
    <source>
        <dbReference type="EMBL" id="AKE31562.1"/>
    </source>
</evidence>
<feature type="chain" id="PRO_5002508709" evidence="2">
    <location>
        <begin position="21"/>
        <end position="273"/>
    </location>
</feature>
<name>A0A0F6QP70_PINIB</name>
<dbReference type="EMBL" id="KP276260">
    <property type="protein sequence ID" value="AKE31562.1"/>
    <property type="molecule type" value="mRNA"/>
</dbReference>
<sequence length="273" mass="32063">MVITLRIIWILLLSVVVVSGLSRRFHPGEVYKRQEHEPGRSEPRVASYAGTGEQQRPFLSRKTPGAYGFSQRSKSVVLKANNRNYYQRNKPPNVGIYTTGTASANRQNGPWTGQHMRYYENGRRATNHNYNRGTNGNHSPQNRKGQAGMWNKNAFNQHGNQNQRNIISDSNTHYFNRFQNQASHNTWQGRSRITQHWQQNPRYHHSNPPPTGQRRNFRGHQHYLWSNRGRPSSHNHVKPVTHYHRTNVREPNRYWKKERDVLHDVFSDILDLD</sequence>